<comment type="caution">
    <text evidence="1">The sequence shown here is derived from an EMBL/GenBank/DDBJ whole genome shotgun (WGS) entry which is preliminary data.</text>
</comment>
<accession>A0A8X8H3T1</accession>
<dbReference type="Proteomes" id="UP000484076">
    <property type="component" value="Unassembled WGS sequence"/>
</dbReference>
<evidence type="ECO:0000313" key="2">
    <source>
        <dbReference type="Proteomes" id="UP000484076"/>
    </source>
</evidence>
<name>A0A8X8H3T1_9RHOB</name>
<keyword evidence="2" id="KW-1185">Reference proteome</keyword>
<protein>
    <submittedName>
        <fullName evidence="1">Uncharacterized protein</fullName>
    </submittedName>
</protein>
<evidence type="ECO:0000313" key="1">
    <source>
        <dbReference type="EMBL" id="NUB46826.1"/>
    </source>
</evidence>
<dbReference type="PROSITE" id="PS51257">
    <property type="entry name" value="PROKAR_LIPOPROTEIN"/>
    <property type="match status" value="1"/>
</dbReference>
<reference evidence="1" key="1">
    <citation type="submission" date="2020-05" db="EMBL/GenBank/DDBJ databases">
        <title>Fertoebacter nigrum gen. nov., sp. nov., a new member of the family Rhodobacteraceae.</title>
        <authorList>
            <person name="Szuroczki S."/>
            <person name="Abbaszade G."/>
            <person name="Buni D."/>
            <person name="Schumann P."/>
            <person name="Toth E."/>
        </authorList>
    </citation>
    <scope>NUCLEOTIDE SEQUENCE</scope>
    <source>
        <strain evidence="1">RG-N-1a</strain>
    </source>
</reference>
<gene>
    <name evidence="1" type="ORF">GEU84_020795</name>
</gene>
<sequence>MPLSRLLAISVNALLLGGCTQEGHLLDILARALSSDGEVKIETSCTAFLGFGPAVAIFQVSPGLAEEAVSLTGRFAENWAWSHHESMNDFHKKRGVRTVGIGATLLDGKDCLKKLTANADALLFDKMPGAYFASPDEEVVIVLFSEPQGRGAIFVQAP</sequence>
<organism evidence="1 2">
    <name type="scientific">Fertoeibacter niger</name>
    <dbReference type="NCBI Taxonomy" id="2656921"/>
    <lineage>
        <taxon>Bacteria</taxon>
        <taxon>Pseudomonadati</taxon>
        <taxon>Pseudomonadota</taxon>
        <taxon>Alphaproteobacteria</taxon>
        <taxon>Rhodobacterales</taxon>
        <taxon>Paracoccaceae</taxon>
        <taxon>Fertoeibacter</taxon>
    </lineage>
</organism>
<proteinExistence type="predicted"/>
<dbReference type="RefSeq" id="WP_152828806.1">
    <property type="nucleotide sequence ID" value="NZ_WHUT02000025.1"/>
</dbReference>
<dbReference type="EMBL" id="WHUT02000025">
    <property type="protein sequence ID" value="NUB46826.1"/>
    <property type="molecule type" value="Genomic_DNA"/>
</dbReference>
<dbReference type="AlphaFoldDB" id="A0A8X8H3T1"/>